<dbReference type="PANTHER" id="PTHR34544">
    <property type="entry name" value="OSJNBA0006B20.18 PROTEIN"/>
    <property type="match status" value="1"/>
</dbReference>
<dbReference type="Pfam" id="PF25498">
    <property type="entry name" value="DUF7912"/>
    <property type="match status" value="1"/>
</dbReference>
<feature type="compositionally biased region" description="Acidic residues" evidence="1">
    <location>
        <begin position="109"/>
        <end position="118"/>
    </location>
</feature>
<dbReference type="AlphaFoldDB" id="A0A314XJN1"/>
<evidence type="ECO:0000313" key="3">
    <source>
        <dbReference type="EMBL" id="PQP91663.1"/>
    </source>
</evidence>
<feature type="domain" description="DUF7912" evidence="2">
    <location>
        <begin position="230"/>
        <end position="318"/>
    </location>
</feature>
<comment type="caution">
    <text evidence="3">The sequence shown here is derived from an EMBL/GenBank/DDBJ whole genome shotgun (WGS) entry which is preliminary data.</text>
</comment>
<proteinExistence type="inferred from homology"/>
<dbReference type="OrthoDB" id="1100432at2759"/>
<dbReference type="STRING" id="2094558.A0A314XJN1"/>
<dbReference type="GO" id="GO:0042274">
    <property type="term" value="P:ribosomal small subunit biogenesis"/>
    <property type="evidence" value="ECO:0007669"/>
    <property type="project" value="InterPro"/>
</dbReference>
<protein>
    <recommendedName>
        <fullName evidence="2">DUF7912 domain-containing protein</fullName>
    </recommendedName>
</protein>
<evidence type="ECO:0000259" key="2">
    <source>
        <dbReference type="Pfam" id="PF25498"/>
    </source>
</evidence>
<organism evidence="3 4">
    <name type="scientific">Prunus yedoensis var. nudiflora</name>
    <dbReference type="NCBI Taxonomy" id="2094558"/>
    <lineage>
        <taxon>Eukaryota</taxon>
        <taxon>Viridiplantae</taxon>
        <taxon>Streptophyta</taxon>
        <taxon>Embryophyta</taxon>
        <taxon>Tracheophyta</taxon>
        <taxon>Spermatophyta</taxon>
        <taxon>Magnoliopsida</taxon>
        <taxon>eudicotyledons</taxon>
        <taxon>Gunneridae</taxon>
        <taxon>Pentapetalae</taxon>
        <taxon>rosids</taxon>
        <taxon>fabids</taxon>
        <taxon>Rosales</taxon>
        <taxon>Rosaceae</taxon>
        <taxon>Amygdaloideae</taxon>
        <taxon>Amygdaleae</taxon>
        <taxon>Prunus</taxon>
    </lineage>
</organism>
<evidence type="ECO:0000256" key="1">
    <source>
        <dbReference type="SAM" id="MobiDB-lite"/>
    </source>
</evidence>
<name>A0A314XJN1_PRUYE</name>
<dbReference type="EMBL" id="PJQY01002674">
    <property type="protein sequence ID" value="PQP91663.1"/>
    <property type="molecule type" value="Genomic_DNA"/>
</dbReference>
<accession>A0A314XJN1</accession>
<keyword evidence="4" id="KW-1185">Reference proteome</keyword>
<dbReference type="Proteomes" id="UP000250321">
    <property type="component" value="Unassembled WGS sequence"/>
</dbReference>
<evidence type="ECO:0000313" key="4">
    <source>
        <dbReference type="Proteomes" id="UP000250321"/>
    </source>
</evidence>
<dbReference type="PANTHER" id="PTHR34544:SF3">
    <property type="entry name" value="OS07G0155200 PROTEIN"/>
    <property type="match status" value="1"/>
</dbReference>
<sequence length="321" mass="36018">MMMRRSLQFLSARRCFASSSSSFRSLSFLSAHPKSPLPFLLNSPPLSSSSSSSYLSGLVGFSLKPCPTIFPFLTLRLVNTESSEDTEDNQDDPFQGKEIEEQGTSGGWEEGDTTDGWEEEDVGEPEIGDGGDGGGVVLHGVPWGEQALSIAHEALKQFGDNVKLFSFKTTPRGYVYVRLDKLLNEFGCPSMEELESYSQEYKKRLDEVGALGEIPENLALEVSSPGAERLLKIPDDLHRFIDMPMRVSYVEDVDSKCREKEGVFNLETIEAESESCVWKLANVKENRDPASKGRPLTRKQRDWRLKLPFSGHRRVLLYLEY</sequence>
<dbReference type="InterPro" id="IPR003728">
    <property type="entry name" value="Ribosome_maturation_RimP"/>
</dbReference>
<dbReference type="InterPro" id="IPR057234">
    <property type="entry name" value="DUF7912"/>
</dbReference>
<feature type="region of interest" description="Disordered" evidence="1">
    <location>
        <begin position="81"/>
        <end position="118"/>
    </location>
</feature>
<dbReference type="HAMAP" id="MF_01077">
    <property type="entry name" value="RimP"/>
    <property type="match status" value="1"/>
</dbReference>
<reference evidence="3 4" key="1">
    <citation type="submission" date="2018-02" db="EMBL/GenBank/DDBJ databases">
        <title>Draft genome of wild Prunus yedoensis var. nudiflora.</title>
        <authorList>
            <person name="Baek S."/>
            <person name="Kim J.-H."/>
            <person name="Choi K."/>
            <person name="Kim G.-B."/>
            <person name="Cho A."/>
            <person name="Jang H."/>
            <person name="Shin C.-H."/>
            <person name="Yu H.-J."/>
            <person name="Mun J.-H."/>
        </authorList>
    </citation>
    <scope>NUCLEOTIDE SEQUENCE [LARGE SCALE GENOMIC DNA]</scope>
    <source>
        <strain evidence="4">cv. Jeju island</strain>
        <tissue evidence="3">Leaf</tissue>
    </source>
</reference>
<gene>
    <name evidence="3" type="ORF">Pyn_09736</name>
</gene>
<feature type="compositionally biased region" description="Acidic residues" evidence="1">
    <location>
        <begin position="82"/>
        <end position="91"/>
    </location>
</feature>